<dbReference type="OrthoDB" id="10340716at2759"/>
<feature type="compositionally biased region" description="Basic and acidic residues" evidence="1">
    <location>
        <begin position="121"/>
        <end position="130"/>
    </location>
</feature>
<dbReference type="AlphaFoldDB" id="A0A3P7QPN3"/>
<dbReference type="EMBL" id="UYRU01083088">
    <property type="protein sequence ID" value="VDN33016.1"/>
    <property type="molecule type" value="Genomic_DNA"/>
</dbReference>
<accession>A0A3P7QPN3</accession>
<protein>
    <submittedName>
        <fullName evidence="2">Uncharacterized protein</fullName>
    </submittedName>
</protein>
<feature type="compositionally biased region" description="Polar residues" evidence="1">
    <location>
        <begin position="131"/>
        <end position="144"/>
    </location>
</feature>
<organism evidence="2 3">
    <name type="scientific">Dibothriocephalus latus</name>
    <name type="common">Fish tapeworm</name>
    <name type="synonym">Diphyllobothrium latum</name>
    <dbReference type="NCBI Taxonomy" id="60516"/>
    <lineage>
        <taxon>Eukaryota</taxon>
        <taxon>Metazoa</taxon>
        <taxon>Spiralia</taxon>
        <taxon>Lophotrochozoa</taxon>
        <taxon>Platyhelminthes</taxon>
        <taxon>Cestoda</taxon>
        <taxon>Eucestoda</taxon>
        <taxon>Diphyllobothriidea</taxon>
        <taxon>Diphyllobothriidae</taxon>
        <taxon>Dibothriocephalus</taxon>
    </lineage>
</organism>
<feature type="compositionally biased region" description="Basic residues" evidence="1">
    <location>
        <begin position="200"/>
        <end position="216"/>
    </location>
</feature>
<feature type="region of interest" description="Disordered" evidence="1">
    <location>
        <begin position="1"/>
        <end position="244"/>
    </location>
</feature>
<gene>
    <name evidence="2" type="ORF">DILT_LOCUS16130</name>
</gene>
<evidence type="ECO:0000256" key="1">
    <source>
        <dbReference type="SAM" id="MobiDB-lite"/>
    </source>
</evidence>
<evidence type="ECO:0000313" key="3">
    <source>
        <dbReference type="Proteomes" id="UP000281553"/>
    </source>
</evidence>
<keyword evidence="3" id="KW-1185">Reference proteome</keyword>
<dbReference type="Proteomes" id="UP000281553">
    <property type="component" value="Unassembled WGS sequence"/>
</dbReference>
<sequence>MFSTRSSQNSRDPAPKDGARASKRRMLQRRNANYLDLNDDSTISSSLVQKFKTSSNAESYRQSGSSGRNSSRLEGLRKSLQSLAKDIHKDSAELTSLIKESLSRTDSNPRQEEDTPPPPGDELKELKETIRQLTKGVSSENKQINNEEEEEESEDDDDDEDSEEEDDENEDSDEEDSDDEEEDADDDIEEEEEEPPSSQKRPKKTPAKKTTSRRKFKVEEEKRGRGSRRHLADGEVEKPTGERR</sequence>
<feature type="compositionally biased region" description="Polar residues" evidence="1">
    <location>
        <begin position="40"/>
        <end position="58"/>
    </location>
</feature>
<proteinExistence type="predicted"/>
<feature type="compositionally biased region" description="Low complexity" evidence="1">
    <location>
        <begin position="59"/>
        <end position="73"/>
    </location>
</feature>
<feature type="compositionally biased region" description="Basic and acidic residues" evidence="1">
    <location>
        <begin position="217"/>
        <end position="244"/>
    </location>
</feature>
<feature type="compositionally biased region" description="Polar residues" evidence="1">
    <location>
        <begin position="1"/>
        <end position="11"/>
    </location>
</feature>
<reference evidence="2 3" key="1">
    <citation type="submission" date="2018-11" db="EMBL/GenBank/DDBJ databases">
        <authorList>
            <consortium name="Pathogen Informatics"/>
        </authorList>
    </citation>
    <scope>NUCLEOTIDE SEQUENCE [LARGE SCALE GENOMIC DNA]</scope>
</reference>
<feature type="compositionally biased region" description="Basic and acidic residues" evidence="1">
    <location>
        <begin position="101"/>
        <end position="113"/>
    </location>
</feature>
<feature type="compositionally biased region" description="Acidic residues" evidence="1">
    <location>
        <begin position="146"/>
        <end position="195"/>
    </location>
</feature>
<name>A0A3P7QPN3_DIBLA</name>
<evidence type="ECO:0000313" key="2">
    <source>
        <dbReference type="EMBL" id="VDN33016.1"/>
    </source>
</evidence>